<evidence type="ECO:0000313" key="2">
    <source>
        <dbReference type="Ensembl" id="ENSMPUP00000009724.1"/>
    </source>
</evidence>
<dbReference type="HOGENOM" id="CLU_1776863_0_0_1"/>
<dbReference type="InParanoid" id="M3YEG7"/>
<evidence type="ECO:0000256" key="1">
    <source>
        <dbReference type="SAM" id="MobiDB-lite"/>
    </source>
</evidence>
<feature type="compositionally biased region" description="Low complexity" evidence="1">
    <location>
        <begin position="83"/>
        <end position="93"/>
    </location>
</feature>
<protein>
    <submittedName>
        <fullName evidence="2">Uncharacterized protein</fullName>
    </submittedName>
</protein>
<feature type="region of interest" description="Disordered" evidence="1">
    <location>
        <begin position="22"/>
        <end position="53"/>
    </location>
</feature>
<feature type="compositionally biased region" description="Polar residues" evidence="1">
    <location>
        <begin position="102"/>
        <end position="117"/>
    </location>
</feature>
<feature type="compositionally biased region" description="Low complexity" evidence="1">
    <location>
        <begin position="43"/>
        <end position="52"/>
    </location>
</feature>
<dbReference type="AlphaFoldDB" id="M3YEG7"/>
<feature type="region of interest" description="Disordered" evidence="1">
    <location>
        <begin position="68"/>
        <end position="117"/>
    </location>
</feature>
<dbReference type="EMBL" id="AEYP01035366">
    <property type="status" value="NOT_ANNOTATED_CDS"/>
    <property type="molecule type" value="Genomic_DNA"/>
</dbReference>
<accession>M3YEG7</accession>
<proteinExistence type="predicted"/>
<sequence length="146" mass="15187">MRPAYLGTCAWGSKGEAAATAGRLRAARGKQTPRPSLSLESNAHSAAAGTAAELGGCVRKWRRQCVGRTGTRGPCARKPGSQPGSRGARPASGRGREALRRPTSTELRSLPSLSDTQVNNSIKFVHGSSHLQVSGLTGRAEGKQGL</sequence>
<reference evidence="2" key="1">
    <citation type="submission" date="2024-06" db="UniProtKB">
        <authorList>
            <consortium name="Ensembl"/>
        </authorList>
    </citation>
    <scope>IDENTIFICATION</scope>
</reference>
<feature type="compositionally biased region" description="Polar residues" evidence="1">
    <location>
        <begin position="33"/>
        <end position="42"/>
    </location>
</feature>
<name>M3YEG7_MUSPF</name>
<dbReference type="EMBL" id="AEYP01035365">
    <property type="status" value="NOT_ANNOTATED_CDS"/>
    <property type="molecule type" value="Genomic_DNA"/>
</dbReference>
<organism evidence="2">
    <name type="scientific">Mustela putorius furo</name>
    <name type="common">European domestic ferret</name>
    <name type="synonym">Mustela furo</name>
    <dbReference type="NCBI Taxonomy" id="9669"/>
    <lineage>
        <taxon>Eukaryota</taxon>
        <taxon>Metazoa</taxon>
        <taxon>Chordata</taxon>
        <taxon>Craniata</taxon>
        <taxon>Vertebrata</taxon>
        <taxon>Euteleostomi</taxon>
        <taxon>Mammalia</taxon>
        <taxon>Eutheria</taxon>
        <taxon>Laurasiatheria</taxon>
        <taxon>Carnivora</taxon>
        <taxon>Caniformia</taxon>
        <taxon>Musteloidea</taxon>
        <taxon>Mustelidae</taxon>
        <taxon>Mustelinae</taxon>
        <taxon>Mustela</taxon>
    </lineage>
</organism>
<dbReference type="Ensembl" id="ENSMPUT00000009881.1">
    <property type="protein sequence ID" value="ENSMPUP00000009724.1"/>
    <property type="gene ID" value="ENSMPUG00000009798.1"/>
</dbReference>